<dbReference type="EMBL" id="UGPW01000001">
    <property type="protein sequence ID" value="STY86848.1"/>
    <property type="molecule type" value="Genomic_DNA"/>
</dbReference>
<dbReference type="STRING" id="29433.MOVS_04030"/>
<name>A0A378PK89_9GAMM</name>
<dbReference type="InterPro" id="IPR037004">
    <property type="entry name" value="Exonuc_VII_ssu_sf"/>
</dbReference>
<evidence type="ECO:0000313" key="7">
    <source>
        <dbReference type="EMBL" id="STY86848.1"/>
    </source>
</evidence>
<dbReference type="SUPFAM" id="SSF116842">
    <property type="entry name" value="XseB-like"/>
    <property type="match status" value="1"/>
</dbReference>
<keyword evidence="5" id="KW-0269">Exonuclease</keyword>
<accession>A0A378PK89</accession>
<evidence type="ECO:0000313" key="9">
    <source>
        <dbReference type="Proteomes" id="UP000255102"/>
    </source>
</evidence>
<gene>
    <name evidence="6" type="ORF">MOVS_04030</name>
    <name evidence="7" type="ORF">NCTC11227_00846</name>
</gene>
<dbReference type="AlphaFoldDB" id="A0A378PK89"/>
<dbReference type="KEGG" id="moi:MOVS_04030"/>
<dbReference type="InterPro" id="IPR003761">
    <property type="entry name" value="Exonuc_VII_S"/>
</dbReference>
<dbReference type="GO" id="GO:0008855">
    <property type="term" value="F:exodeoxyribonuclease VII activity"/>
    <property type="evidence" value="ECO:0007669"/>
    <property type="project" value="InterPro"/>
</dbReference>
<dbReference type="NCBIfam" id="NF045605">
    <property type="entry name" value="xseB_Acin_var"/>
    <property type="match status" value="1"/>
</dbReference>
<dbReference type="Gene3D" id="1.10.287.1040">
    <property type="entry name" value="Exonuclease VII, small subunit"/>
    <property type="match status" value="1"/>
</dbReference>
<evidence type="ECO:0000256" key="3">
    <source>
        <dbReference type="ARBA" id="ARBA00022722"/>
    </source>
</evidence>
<reference evidence="6 8" key="1">
    <citation type="submission" date="2015-04" db="EMBL/GenBank/DDBJ databases">
        <authorList>
            <person name="Calcutt M.J."/>
            <person name="Foecking M.F."/>
        </authorList>
    </citation>
    <scope>NUCLEOTIDE SEQUENCE [LARGE SCALE GENOMIC DNA]</scope>
    <source>
        <strain evidence="6 8">199/55</strain>
    </source>
</reference>
<organism evidence="7 9">
    <name type="scientific">Moraxella ovis</name>
    <dbReference type="NCBI Taxonomy" id="29433"/>
    <lineage>
        <taxon>Bacteria</taxon>
        <taxon>Pseudomonadati</taxon>
        <taxon>Pseudomonadota</taxon>
        <taxon>Gammaproteobacteria</taxon>
        <taxon>Moraxellales</taxon>
        <taxon>Moraxellaceae</taxon>
        <taxon>Moraxella</taxon>
    </lineage>
</organism>
<protein>
    <submittedName>
        <fullName evidence="6">Exodeoxyribonuclease VII</fullName>
    </submittedName>
</protein>
<dbReference type="RefSeq" id="WP_063513867.1">
    <property type="nucleotide sequence ID" value="NZ_CP011158.1"/>
</dbReference>
<keyword evidence="8" id="KW-1185">Reference proteome</keyword>
<evidence type="ECO:0000313" key="6">
    <source>
        <dbReference type="EMBL" id="ANB91285.1"/>
    </source>
</evidence>
<keyword evidence="2" id="KW-0963">Cytoplasm</keyword>
<evidence type="ECO:0000256" key="5">
    <source>
        <dbReference type="ARBA" id="ARBA00022839"/>
    </source>
</evidence>
<dbReference type="Pfam" id="PF02609">
    <property type="entry name" value="Exonuc_VII_S"/>
    <property type="match status" value="1"/>
</dbReference>
<dbReference type="GO" id="GO:0009318">
    <property type="term" value="C:exodeoxyribonuclease VII complex"/>
    <property type="evidence" value="ECO:0007669"/>
    <property type="project" value="InterPro"/>
</dbReference>
<reference evidence="7 9" key="2">
    <citation type="submission" date="2018-06" db="EMBL/GenBank/DDBJ databases">
        <authorList>
            <consortium name="Pathogen Informatics"/>
            <person name="Doyle S."/>
        </authorList>
    </citation>
    <scope>NUCLEOTIDE SEQUENCE [LARGE SCALE GENOMIC DNA]</scope>
    <source>
        <strain evidence="7 9">NCTC11227</strain>
    </source>
</reference>
<evidence type="ECO:0000256" key="4">
    <source>
        <dbReference type="ARBA" id="ARBA00022801"/>
    </source>
</evidence>
<evidence type="ECO:0000256" key="2">
    <source>
        <dbReference type="ARBA" id="ARBA00022490"/>
    </source>
</evidence>
<keyword evidence="3" id="KW-0540">Nuclease</keyword>
<dbReference type="GO" id="GO:0006308">
    <property type="term" value="P:DNA catabolic process"/>
    <property type="evidence" value="ECO:0007669"/>
    <property type="project" value="InterPro"/>
</dbReference>
<dbReference type="EMBL" id="CP011158">
    <property type="protein sequence ID" value="ANB91285.1"/>
    <property type="molecule type" value="Genomic_DNA"/>
</dbReference>
<evidence type="ECO:0000313" key="8">
    <source>
        <dbReference type="Proteomes" id="UP000076765"/>
    </source>
</evidence>
<proteinExistence type="inferred from homology"/>
<dbReference type="Proteomes" id="UP000076765">
    <property type="component" value="Chromosome"/>
</dbReference>
<comment type="similarity">
    <text evidence="1">Belongs to the XseB family.</text>
</comment>
<evidence type="ECO:0000256" key="1">
    <source>
        <dbReference type="ARBA" id="ARBA00009998"/>
    </source>
</evidence>
<dbReference type="Proteomes" id="UP000255102">
    <property type="component" value="Unassembled WGS sequence"/>
</dbReference>
<keyword evidence="4" id="KW-0378">Hydrolase</keyword>
<sequence>MAKKPTFKDAYQTLKTNAEQLEKTDDLDIDNLVNTVEESIKAYKICQERILAVEKALAEAFDDESEK</sequence>